<dbReference type="Proteomes" id="UP000225706">
    <property type="component" value="Unassembled WGS sequence"/>
</dbReference>
<keyword evidence="2" id="KW-1133">Transmembrane helix</keyword>
<dbReference type="SUPFAM" id="SSF47616">
    <property type="entry name" value="GST C-terminal domain-like"/>
    <property type="match status" value="1"/>
</dbReference>
<dbReference type="PANTHER" id="PTHR12289:SF41">
    <property type="entry name" value="FAILED AXON CONNECTIONS-RELATED"/>
    <property type="match status" value="1"/>
</dbReference>
<dbReference type="Pfam" id="PF17172">
    <property type="entry name" value="GST_N_4"/>
    <property type="match status" value="1"/>
</dbReference>
<dbReference type="EMBL" id="LSMT01000231">
    <property type="protein sequence ID" value="PFX22721.1"/>
    <property type="molecule type" value="Genomic_DNA"/>
</dbReference>
<dbReference type="InterPro" id="IPR033468">
    <property type="entry name" value="Metaxin_GST"/>
</dbReference>
<dbReference type="SFLD" id="SFLDG01200">
    <property type="entry name" value="SUF1.1"/>
    <property type="match status" value="2"/>
</dbReference>
<proteinExistence type="inferred from homology"/>
<keyword evidence="2" id="KW-0472">Membrane</keyword>
<comment type="similarity">
    <text evidence="1">Belongs to the FAX family.</text>
</comment>
<evidence type="ECO:0000313" key="6">
    <source>
        <dbReference type="Proteomes" id="UP000225706"/>
    </source>
</evidence>
<sequence length="341" mass="39006">MKTELLVGIITVALFIIYFIARRRRRKQNKRPVKPGTVVLHQFLPSPLSLSGSPPCLKLETFLRMAKIPYESRYGLKFSKKGKIPWIELNGEEIADSNFCIRFLRNEFKVDIDCSHLSDEAKGLAHSIQTMLEENTYCVSQCSGRLSFFHYYRFSFVMLPSLLSVAAELLIEKHFKGGGGAEGGGGGRVAVELPAPRDRALFYYRFFSPDYAMYTRMQLFGSFSWPLRYVIFYFIQRRCRGDVWSQGIGRHSEQDVYGIAKRDLLAASAVLGEKKFLFGDKPCLADAVLFAFIACATWNCPQSPFAELTKTKATNLERHAQQMKDLYYPDWDEITEKLKSD</sequence>
<dbReference type="GO" id="GO:0005737">
    <property type="term" value="C:cytoplasm"/>
    <property type="evidence" value="ECO:0007669"/>
    <property type="project" value="TreeGrafter"/>
</dbReference>
<dbReference type="SFLD" id="SFLDG01180">
    <property type="entry name" value="SUF1"/>
    <property type="match status" value="2"/>
</dbReference>
<dbReference type="SUPFAM" id="SSF52833">
    <property type="entry name" value="Thioredoxin-like"/>
    <property type="match status" value="1"/>
</dbReference>
<evidence type="ECO:0000259" key="3">
    <source>
        <dbReference type="Pfam" id="PF17171"/>
    </source>
</evidence>
<dbReference type="InterPro" id="IPR026928">
    <property type="entry name" value="FAX/IsoI-like"/>
</dbReference>
<dbReference type="InterPro" id="IPR036249">
    <property type="entry name" value="Thioredoxin-like_sf"/>
</dbReference>
<evidence type="ECO:0000256" key="1">
    <source>
        <dbReference type="ARBA" id="ARBA00006475"/>
    </source>
</evidence>
<feature type="domain" description="Metaxin glutathione S-transferase" evidence="3">
    <location>
        <begin position="260"/>
        <end position="323"/>
    </location>
</feature>
<name>A0A2B4RYL4_STYPI</name>
<evidence type="ECO:0000313" key="5">
    <source>
        <dbReference type="EMBL" id="PFX22721.1"/>
    </source>
</evidence>
<organism evidence="5 6">
    <name type="scientific">Stylophora pistillata</name>
    <name type="common">Smooth cauliflower coral</name>
    <dbReference type="NCBI Taxonomy" id="50429"/>
    <lineage>
        <taxon>Eukaryota</taxon>
        <taxon>Metazoa</taxon>
        <taxon>Cnidaria</taxon>
        <taxon>Anthozoa</taxon>
        <taxon>Hexacorallia</taxon>
        <taxon>Scleractinia</taxon>
        <taxon>Astrocoeniina</taxon>
        <taxon>Pocilloporidae</taxon>
        <taxon>Stylophora</taxon>
    </lineage>
</organism>
<protein>
    <submittedName>
        <fullName evidence="5">Failed axon connections-like</fullName>
    </submittedName>
</protein>
<feature type="domain" description="Thioredoxin-like fold" evidence="4">
    <location>
        <begin position="54"/>
        <end position="139"/>
    </location>
</feature>
<gene>
    <name evidence="5" type="primary">faxc</name>
    <name evidence="5" type="ORF">AWC38_SpisGene12748</name>
</gene>
<evidence type="ECO:0000259" key="4">
    <source>
        <dbReference type="Pfam" id="PF17172"/>
    </source>
</evidence>
<dbReference type="InterPro" id="IPR036282">
    <property type="entry name" value="Glutathione-S-Trfase_C_sf"/>
</dbReference>
<keyword evidence="2" id="KW-0812">Transmembrane</keyword>
<accession>A0A2B4RYL4</accession>
<feature type="transmembrane region" description="Helical" evidence="2">
    <location>
        <begin position="217"/>
        <end position="235"/>
    </location>
</feature>
<feature type="transmembrane region" description="Helical" evidence="2">
    <location>
        <begin position="6"/>
        <end position="21"/>
    </location>
</feature>
<dbReference type="OrthoDB" id="5809458at2759"/>
<comment type="caution">
    <text evidence="5">The sequence shown here is derived from an EMBL/GenBank/DDBJ whole genome shotgun (WGS) entry which is preliminary data.</text>
</comment>
<dbReference type="Pfam" id="PF17171">
    <property type="entry name" value="GST_C_6"/>
    <property type="match status" value="1"/>
</dbReference>
<keyword evidence="6" id="KW-1185">Reference proteome</keyword>
<feature type="transmembrane region" description="Helical" evidence="2">
    <location>
        <begin position="151"/>
        <end position="171"/>
    </location>
</feature>
<dbReference type="SFLD" id="SFLDS00019">
    <property type="entry name" value="Glutathione_Transferase_(cytos"/>
    <property type="match status" value="2"/>
</dbReference>
<dbReference type="InterPro" id="IPR050931">
    <property type="entry name" value="Mito_Protein_Transport_Metaxin"/>
</dbReference>
<dbReference type="InterPro" id="IPR040079">
    <property type="entry name" value="Glutathione_S-Trfase"/>
</dbReference>
<dbReference type="PANTHER" id="PTHR12289">
    <property type="entry name" value="METAXIN RELATED"/>
    <property type="match status" value="1"/>
</dbReference>
<reference evidence="6" key="1">
    <citation type="journal article" date="2017" name="bioRxiv">
        <title>Comparative analysis of the genomes of Stylophora pistillata and Acropora digitifera provides evidence for extensive differences between species of corals.</title>
        <authorList>
            <person name="Voolstra C.R."/>
            <person name="Li Y."/>
            <person name="Liew Y.J."/>
            <person name="Baumgarten S."/>
            <person name="Zoccola D."/>
            <person name="Flot J.-F."/>
            <person name="Tambutte S."/>
            <person name="Allemand D."/>
            <person name="Aranda M."/>
        </authorList>
    </citation>
    <scope>NUCLEOTIDE SEQUENCE [LARGE SCALE GENOMIC DNA]</scope>
</reference>
<dbReference type="InterPro" id="IPR012336">
    <property type="entry name" value="Thioredoxin-like_fold"/>
</dbReference>
<dbReference type="CDD" id="cd03193">
    <property type="entry name" value="GST_C_Metaxin"/>
    <property type="match status" value="1"/>
</dbReference>
<dbReference type="AlphaFoldDB" id="A0A2B4RYL4"/>
<evidence type="ECO:0000256" key="2">
    <source>
        <dbReference type="SAM" id="Phobius"/>
    </source>
</evidence>